<evidence type="ECO:0000259" key="7">
    <source>
        <dbReference type="Pfam" id="PF00482"/>
    </source>
</evidence>
<keyword evidence="3 6" id="KW-0812">Transmembrane</keyword>
<keyword evidence="2" id="KW-1003">Cell membrane</keyword>
<dbReference type="Pfam" id="PF00482">
    <property type="entry name" value="T2SSF"/>
    <property type="match status" value="1"/>
</dbReference>
<feature type="transmembrane region" description="Helical" evidence="6">
    <location>
        <begin position="230"/>
        <end position="255"/>
    </location>
</feature>
<organism evidence="8 9">
    <name type="scientific">Streptomonospora mangrovi</name>
    <dbReference type="NCBI Taxonomy" id="2883123"/>
    <lineage>
        <taxon>Bacteria</taxon>
        <taxon>Bacillati</taxon>
        <taxon>Actinomycetota</taxon>
        <taxon>Actinomycetes</taxon>
        <taxon>Streptosporangiales</taxon>
        <taxon>Nocardiopsidaceae</taxon>
        <taxon>Streptomonospora</taxon>
    </lineage>
</organism>
<reference evidence="8" key="1">
    <citation type="submission" date="2021-10" db="EMBL/GenBank/DDBJ databases">
        <title>Streptomonospora sp. nov., isolated from mangrove soil.</title>
        <authorList>
            <person name="Chen X."/>
            <person name="Ge X."/>
            <person name="Liu W."/>
        </authorList>
    </citation>
    <scope>NUCLEOTIDE SEQUENCE</scope>
    <source>
        <strain evidence="8">S1-112</strain>
    </source>
</reference>
<accession>A0A9X3NNE0</accession>
<evidence type="ECO:0000256" key="5">
    <source>
        <dbReference type="ARBA" id="ARBA00023136"/>
    </source>
</evidence>
<keyword evidence="4 6" id="KW-1133">Transmembrane helix</keyword>
<evidence type="ECO:0000256" key="4">
    <source>
        <dbReference type="ARBA" id="ARBA00022989"/>
    </source>
</evidence>
<feature type="transmembrane region" description="Helical" evidence="6">
    <location>
        <begin position="18"/>
        <end position="39"/>
    </location>
</feature>
<dbReference type="GO" id="GO:0005886">
    <property type="term" value="C:plasma membrane"/>
    <property type="evidence" value="ECO:0007669"/>
    <property type="project" value="UniProtKB-SubCell"/>
</dbReference>
<dbReference type="PANTHER" id="PTHR35007">
    <property type="entry name" value="INTEGRAL MEMBRANE PROTEIN-RELATED"/>
    <property type="match status" value="1"/>
</dbReference>
<evidence type="ECO:0000256" key="2">
    <source>
        <dbReference type="ARBA" id="ARBA00022475"/>
    </source>
</evidence>
<evidence type="ECO:0000256" key="6">
    <source>
        <dbReference type="SAM" id="Phobius"/>
    </source>
</evidence>
<keyword evidence="5 6" id="KW-0472">Membrane</keyword>
<protein>
    <submittedName>
        <fullName evidence="8">Type II secretion system F family protein</fullName>
    </submittedName>
</protein>
<evidence type="ECO:0000256" key="3">
    <source>
        <dbReference type="ARBA" id="ARBA00022692"/>
    </source>
</evidence>
<evidence type="ECO:0000313" key="8">
    <source>
        <dbReference type="EMBL" id="MDA0566498.1"/>
    </source>
</evidence>
<comment type="subcellular location">
    <subcellularLocation>
        <location evidence="1">Cell membrane</location>
        <topology evidence="1">Multi-pass membrane protein</topology>
    </subcellularLocation>
</comment>
<comment type="caution">
    <text evidence="8">The sequence shown here is derived from an EMBL/GenBank/DDBJ whole genome shotgun (WGS) entry which is preliminary data.</text>
</comment>
<dbReference type="AlphaFoldDB" id="A0A9X3NNE0"/>
<sequence length="271" mass="27005">MFEGGGAVLHAVGGAGGWLLGLGAALGVLVALVPGTGAVRVRALLAERKGSPSPGPSPGPDRPRRAVVAVVAWVRAMVDDRLGRAAAARRRAVVELCRVLAAELRAGRDPGAAVESAVAELDPGVRADFAPLGAAARTGHDLAAPLRGLATLRGAGGLVHLAACCRVAAATGAGLADVVDRLADALADEDARRRETSAQLAGPRATALMLSVLPVLGLAMAGALGGSPLAFLFATPAGLACLGAGLLLDAAGLLWTRRLVRGVLATTYGTE</sequence>
<dbReference type="PANTHER" id="PTHR35007:SF4">
    <property type="entry name" value="CONSERVED TRANSMEMBRANE PROTEIN-RELATED"/>
    <property type="match status" value="1"/>
</dbReference>
<feature type="transmembrane region" description="Helical" evidence="6">
    <location>
        <begin position="201"/>
        <end position="224"/>
    </location>
</feature>
<dbReference type="InterPro" id="IPR018076">
    <property type="entry name" value="T2SS_GspF_dom"/>
</dbReference>
<dbReference type="Proteomes" id="UP001140076">
    <property type="component" value="Unassembled WGS sequence"/>
</dbReference>
<evidence type="ECO:0000313" key="9">
    <source>
        <dbReference type="Proteomes" id="UP001140076"/>
    </source>
</evidence>
<dbReference type="RefSeq" id="WP_270073756.1">
    <property type="nucleotide sequence ID" value="NZ_JAJAQC010000037.1"/>
</dbReference>
<gene>
    <name evidence="8" type="ORF">LG943_19590</name>
</gene>
<feature type="domain" description="Type II secretion system protein GspF" evidence="7">
    <location>
        <begin position="97"/>
        <end position="220"/>
    </location>
</feature>
<dbReference type="EMBL" id="JAJAQC010000037">
    <property type="protein sequence ID" value="MDA0566498.1"/>
    <property type="molecule type" value="Genomic_DNA"/>
</dbReference>
<keyword evidence="9" id="KW-1185">Reference proteome</keyword>
<evidence type="ECO:0000256" key="1">
    <source>
        <dbReference type="ARBA" id="ARBA00004651"/>
    </source>
</evidence>
<proteinExistence type="predicted"/>
<name>A0A9X3NNE0_9ACTN</name>